<keyword evidence="2" id="KW-0812">Transmembrane</keyword>
<feature type="transmembrane region" description="Helical" evidence="2">
    <location>
        <begin position="13"/>
        <end position="35"/>
    </location>
</feature>
<name>A0AAJ2PNB7_9ACTN</name>
<dbReference type="AlphaFoldDB" id="A0AAJ2PNB7"/>
<protein>
    <submittedName>
        <fullName evidence="3">Uncharacterized protein</fullName>
    </submittedName>
</protein>
<reference evidence="3" key="1">
    <citation type="journal article" date="2023" name="Microb. Genom.">
        <title>Mesoterricola silvestris gen. nov., sp. nov., Mesoterricola sediminis sp. nov., Geothrix oryzae sp. nov., Geothrix edaphica sp. nov., Geothrix rubra sp. nov., and Geothrix limicola sp. nov., six novel members of Acidobacteriota isolated from soils.</title>
        <authorList>
            <person name="Weisberg A.J."/>
            <person name="Pearce E."/>
            <person name="Kramer C.G."/>
            <person name="Chang J.H."/>
            <person name="Clarke C.R."/>
        </authorList>
    </citation>
    <scope>NUCLEOTIDE SEQUENCE</scope>
    <source>
        <strain evidence="3">ND06-05F</strain>
    </source>
</reference>
<comment type="caution">
    <text evidence="3">The sequence shown here is derived from an EMBL/GenBank/DDBJ whole genome shotgun (WGS) entry which is preliminary data.</text>
</comment>
<accession>A0AAJ2PNB7</accession>
<keyword evidence="2" id="KW-0472">Membrane</keyword>
<sequence>MITAEGYIGSADFWNTVIGGMVGILLGVVTTRVSVKASNPKRRLQWQEVANVSLLRISQGAGPSTISVSHASGPLAEPRVAQIVVTNLGMRDVHPDDFTLGDDSFVFNFQVPIVEVIGSYSLPDSSPTPQTEVSGNLLKIKKSPIATGQKIFYTALLDGPEKQTKLGTQSIRDTPIKNQKPPKSITPVRTAGMALGALCAVLALFIAINTAFGGDWPISQPSPTPEQCRSWDKYKPEKSAKECPEIKKP</sequence>
<dbReference type="RefSeq" id="WP_319691403.1">
    <property type="nucleotide sequence ID" value="NZ_JARAWN010000057.1"/>
</dbReference>
<gene>
    <name evidence="3" type="ORF">PV367_12695</name>
</gene>
<feature type="region of interest" description="Disordered" evidence="1">
    <location>
        <begin position="216"/>
        <end position="249"/>
    </location>
</feature>
<organism evidence="3 4">
    <name type="scientific">Streptomyces europaeiscabiei</name>
    <dbReference type="NCBI Taxonomy" id="146819"/>
    <lineage>
        <taxon>Bacteria</taxon>
        <taxon>Bacillati</taxon>
        <taxon>Actinomycetota</taxon>
        <taxon>Actinomycetes</taxon>
        <taxon>Kitasatosporales</taxon>
        <taxon>Streptomycetaceae</taxon>
        <taxon>Streptomyces</taxon>
    </lineage>
</organism>
<evidence type="ECO:0000256" key="1">
    <source>
        <dbReference type="SAM" id="MobiDB-lite"/>
    </source>
</evidence>
<feature type="transmembrane region" description="Helical" evidence="2">
    <location>
        <begin position="190"/>
        <end position="212"/>
    </location>
</feature>
<proteinExistence type="predicted"/>
<evidence type="ECO:0000313" key="4">
    <source>
        <dbReference type="Proteomes" id="UP001273589"/>
    </source>
</evidence>
<feature type="compositionally biased region" description="Basic and acidic residues" evidence="1">
    <location>
        <begin position="229"/>
        <end position="249"/>
    </location>
</feature>
<dbReference type="EMBL" id="JARAWN010000057">
    <property type="protein sequence ID" value="MDX3130632.1"/>
    <property type="molecule type" value="Genomic_DNA"/>
</dbReference>
<dbReference type="Proteomes" id="UP001273589">
    <property type="component" value="Unassembled WGS sequence"/>
</dbReference>
<keyword evidence="2" id="KW-1133">Transmembrane helix</keyword>
<evidence type="ECO:0000313" key="3">
    <source>
        <dbReference type="EMBL" id="MDX3130632.1"/>
    </source>
</evidence>
<evidence type="ECO:0000256" key="2">
    <source>
        <dbReference type="SAM" id="Phobius"/>
    </source>
</evidence>